<dbReference type="InterPro" id="IPR023828">
    <property type="entry name" value="Peptidase_S8_Ser-AS"/>
</dbReference>
<reference evidence="5" key="1">
    <citation type="submission" date="2019-03" db="EMBL/GenBank/DDBJ databases">
        <title>Single cell metagenomics reveals metabolic interactions within the superorganism composed of flagellate Streblomastix strix and complex community of Bacteroidetes bacteria on its surface.</title>
        <authorList>
            <person name="Treitli S.C."/>
            <person name="Kolisko M."/>
            <person name="Husnik F."/>
            <person name="Keeling P."/>
            <person name="Hampl V."/>
        </authorList>
    </citation>
    <scope>NUCLEOTIDE SEQUENCE</scope>
    <source>
        <strain evidence="5">STM</strain>
    </source>
</reference>
<dbReference type="SUPFAM" id="SSF52743">
    <property type="entry name" value="Subtilisin-like"/>
    <property type="match status" value="1"/>
</dbReference>
<feature type="domain" description="Peptidase S8/S53" evidence="4">
    <location>
        <begin position="6"/>
        <end position="63"/>
    </location>
</feature>
<organism evidence="5">
    <name type="scientific">termite gut metagenome</name>
    <dbReference type="NCBI Taxonomy" id="433724"/>
    <lineage>
        <taxon>unclassified sequences</taxon>
        <taxon>metagenomes</taxon>
        <taxon>organismal metagenomes</taxon>
    </lineage>
</organism>
<dbReference type="InterPro" id="IPR000209">
    <property type="entry name" value="Peptidase_S8/S53_dom"/>
</dbReference>
<evidence type="ECO:0000256" key="2">
    <source>
        <dbReference type="ARBA" id="ARBA00022801"/>
    </source>
</evidence>
<name>A0A5J4QYS2_9ZZZZ</name>
<evidence type="ECO:0000313" key="5">
    <source>
        <dbReference type="EMBL" id="KAA6325573.1"/>
    </source>
</evidence>
<comment type="caution">
    <text evidence="5">The sequence shown here is derived from an EMBL/GenBank/DDBJ whole genome shotgun (WGS) entry which is preliminary data.</text>
</comment>
<evidence type="ECO:0000256" key="3">
    <source>
        <dbReference type="ARBA" id="ARBA00022825"/>
    </source>
</evidence>
<gene>
    <name evidence="5" type="ORF">EZS27_025226</name>
</gene>
<evidence type="ECO:0000256" key="1">
    <source>
        <dbReference type="ARBA" id="ARBA00022670"/>
    </source>
</evidence>
<keyword evidence="2" id="KW-0378">Hydrolase</keyword>
<dbReference type="GO" id="GO:0006508">
    <property type="term" value="P:proteolysis"/>
    <property type="evidence" value="ECO:0007669"/>
    <property type="project" value="UniProtKB-KW"/>
</dbReference>
<keyword evidence="1" id="KW-0645">Protease</keyword>
<dbReference type="Pfam" id="PF00082">
    <property type="entry name" value="Peptidase_S8"/>
    <property type="match status" value="1"/>
</dbReference>
<dbReference type="EMBL" id="SNRY01002335">
    <property type="protein sequence ID" value="KAA6325573.1"/>
    <property type="molecule type" value="Genomic_DNA"/>
</dbReference>
<evidence type="ECO:0000259" key="4">
    <source>
        <dbReference type="Pfam" id="PF00082"/>
    </source>
</evidence>
<dbReference type="InterPro" id="IPR036852">
    <property type="entry name" value="Peptidase_S8/S53_dom_sf"/>
</dbReference>
<keyword evidence="3" id="KW-0720">Serine protease</keyword>
<dbReference type="PROSITE" id="PS51892">
    <property type="entry name" value="SUBTILASE"/>
    <property type="match status" value="1"/>
</dbReference>
<accession>A0A5J4QYS2</accession>
<dbReference type="AlphaFoldDB" id="A0A5J4QYS2"/>
<dbReference type="GO" id="GO:0004252">
    <property type="term" value="F:serine-type endopeptidase activity"/>
    <property type="evidence" value="ECO:0007669"/>
    <property type="project" value="InterPro"/>
</dbReference>
<proteinExistence type="predicted"/>
<dbReference type="PROSITE" id="PS00138">
    <property type="entry name" value="SUBTILASE_SER"/>
    <property type="match status" value="1"/>
</dbReference>
<sequence length="82" mass="9031">MGVVHADGNIGKMNGTSFSSPLICGIVACLWQACPQLTAKEVMELVRKSGDRSDHPDNTYGYGIPDMWTAYESGKFNSFNQW</sequence>
<dbReference type="Gene3D" id="3.40.50.200">
    <property type="entry name" value="Peptidase S8/S53 domain"/>
    <property type="match status" value="1"/>
</dbReference>
<protein>
    <recommendedName>
        <fullName evidence="4">Peptidase S8/S53 domain-containing protein</fullName>
    </recommendedName>
</protein>